<accession>A0A1F5ZT12</accession>
<evidence type="ECO:0000259" key="1">
    <source>
        <dbReference type="Pfam" id="PF12760"/>
    </source>
</evidence>
<protein>
    <recommendedName>
        <fullName evidence="1">Transposase zinc-ribbon domain-containing protein</fullName>
    </recommendedName>
</protein>
<dbReference type="Proteomes" id="UP000176923">
    <property type="component" value="Unassembled WGS sequence"/>
</dbReference>
<dbReference type="EMBL" id="MFJL01000023">
    <property type="protein sequence ID" value="OGG15551.1"/>
    <property type="molecule type" value="Genomic_DNA"/>
</dbReference>
<evidence type="ECO:0000313" key="2">
    <source>
        <dbReference type="EMBL" id="OGG15551.1"/>
    </source>
</evidence>
<dbReference type="Pfam" id="PF12760">
    <property type="entry name" value="Zn_ribbon_IS1595"/>
    <property type="match status" value="1"/>
</dbReference>
<organism evidence="2 3">
    <name type="scientific">Candidatus Gottesmanbacteria bacterium RIFCSPHIGHO2_02_FULL_39_11</name>
    <dbReference type="NCBI Taxonomy" id="1798382"/>
    <lineage>
        <taxon>Bacteria</taxon>
        <taxon>Candidatus Gottesmaniibacteriota</taxon>
    </lineage>
</organism>
<sequence>MTTKFSLRQFKRKYGTHKTCLETIKQLRFPDNMECPKCKKQTVFYPVRERSSFACNFCGWHVYPLAGTIFEKSSTPLDLWFFAMYLMVQTRSGISAKQFERMLGVTYKTAWRIFKQIRMLMAQEPSLLTGTVYMDEYGFRYNHRKDGGAMFFVEKLV</sequence>
<comment type="caution">
    <text evidence="2">The sequence shown here is derived from an EMBL/GenBank/DDBJ whole genome shotgun (WGS) entry which is preliminary data.</text>
</comment>
<gene>
    <name evidence="2" type="ORF">A3D77_05915</name>
</gene>
<feature type="domain" description="Transposase zinc-ribbon" evidence="1">
    <location>
        <begin position="17"/>
        <end position="59"/>
    </location>
</feature>
<evidence type="ECO:0000313" key="3">
    <source>
        <dbReference type="Proteomes" id="UP000176923"/>
    </source>
</evidence>
<proteinExistence type="predicted"/>
<name>A0A1F5ZT12_9BACT</name>
<dbReference type="STRING" id="1798382.A3D77_05915"/>
<reference evidence="2 3" key="1">
    <citation type="journal article" date="2016" name="Nat. Commun.">
        <title>Thousands of microbial genomes shed light on interconnected biogeochemical processes in an aquifer system.</title>
        <authorList>
            <person name="Anantharaman K."/>
            <person name="Brown C.T."/>
            <person name="Hug L.A."/>
            <person name="Sharon I."/>
            <person name="Castelle C.J."/>
            <person name="Probst A.J."/>
            <person name="Thomas B.C."/>
            <person name="Singh A."/>
            <person name="Wilkins M.J."/>
            <person name="Karaoz U."/>
            <person name="Brodie E.L."/>
            <person name="Williams K.H."/>
            <person name="Hubbard S.S."/>
            <person name="Banfield J.F."/>
        </authorList>
    </citation>
    <scope>NUCLEOTIDE SEQUENCE [LARGE SCALE GENOMIC DNA]</scope>
</reference>
<dbReference type="AlphaFoldDB" id="A0A1F5ZT12"/>
<dbReference type="InterPro" id="IPR024442">
    <property type="entry name" value="Transposase_Zn_ribbon"/>
</dbReference>